<sequence>MINLIRVTVLDNQKNVVSVEAMLEVALNVEEVQIDTSPDAVTEKTAKKIAELLCISSMRLFCLYGIPDTFNFDEFSKFTPQLQKTCINMAFVDNISEEYIQKLNAYIDDAVKIGVTEIVPLYIVYPQQEQRWEALTDLQQLCYKKREEMEKN</sequence>
<organism evidence="1 2">
    <name type="scientific">Panagrolaimus superbus</name>
    <dbReference type="NCBI Taxonomy" id="310955"/>
    <lineage>
        <taxon>Eukaryota</taxon>
        <taxon>Metazoa</taxon>
        <taxon>Ecdysozoa</taxon>
        <taxon>Nematoda</taxon>
        <taxon>Chromadorea</taxon>
        <taxon>Rhabditida</taxon>
        <taxon>Tylenchina</taxon>
        <taxon>Panagrolaimomorpha</taxon>
        <taxon>Panagrolaimoidea</taxon>
        <taxon>Panagrolaimidae</taxon>
        <taxon>Panagrolaimus</taxon>
    </lineage>
</organism>
<dbReference type="AlphaFoldDB" id="A0A914XUZ9"/>
<accession>A0A914XUZ9</accession>
<evidence type="ECO:0000313" key="2">
    <source>
        <dbReference type="WBParaSite" id="PSU_v2.g10368.t1"/>
    </source>
</evidence>
<dbReference type="WBParaSite" id="PSU_v2.g10368.t1">
    <property type="protein sequence ID" value="PSU_v2.g10368.t1"/>
    <property type="gene ID" value="PSU_v2.g10368"/>
</dbReference>
<reference evidence="2" key="1">
    <citation type="submission" date="2022-11" db="UniProtKB">
        <authorList>
            <consortium name="WormBaseParasite"/>
        </authorList>
    </citation>
    <scope>IDENTIFICATION</scope>
</reference>
<evidence type="ECO:0000313" key="1">
    <source>
        <dbReference type="Proteomes" id="UP000887577"/>
    </source>
</evidence>
<dbReference type="Proteomes" id="UP000887577">
    <property type="component" value="Unplaced"/>
</dbReference>
<keyword evidence="1" id="KW-1185">Reference proteome</keyword>
<name>A0A914XUZ9_9BILA</name>
<proteinExistence type="predicted"/>
<protein>
    <submittedName>
        <fullName evidence="2">Uncharacterized protein</fullName>
    </submittedName>
</protein>